<keyword evidence="3" id="KW-0479">Metal-binding</keyword>
<dbReference type="InterPro" id="IPR006638">
    <property type="entry name" value="Elp3/MiaA/NifB-like_rSAM"/>
</dbReference>
<dbReference type="AlphaFoldDB" id="A0A9D2IGS6"/>
<dbReference type="PANTHER" id="PTHR43409">
    <property type="entry name" value="ANAEROBIC MAGNESIUM-PROTOPORPHYRIN IX MONOMETHYL ESTER CYCLASE-RELATED"/>
    <property type="match status" value="1"/>
</dbReference>
<dbReference type="PROSITE" id="PS51332">
    <property type="entry name" value="B12_BINDING"/>
    <property type="match status" value="1"/>
</dbReference>
<dbReference type="SFLD" id="SFLDS00029">
    <property type="entry name" value="Radical_SAM"/>
    <property type="match status" value="1"/>
</dbReference>
<evidence type="ECO:0000259" key="7">
    <source>
        <dbReference type="PROSITE" id="PS51918"/>
    </source>
</evidence>
<keyword evidence="5" id="KW-0411">Iron-sulfur</keyword>
<dbReference type="GO" id="GO:0003824">
    <property type="term" value="F:catalytic activity"/>
    <property type="evidence" value="ECO:0007669"/>
    <property type="project" value="InterPro"/>
</dbReference>
<dbReference type="CDD" id="cd01335">
    <property type="entry name" value="Radical_SAM"/>
    <property type="match status" value="1"/>
</dbReference>
<comment type="cofactor">
    <cofactor evidence="1">
        <name>[4Fe-4S] cluster</name>
        <dbReference type="ChEBI" id="CHEBI:49883"/>
    </cofactor>
</comment>
<dbReference type="SFLD" id="SFLDG01082">
    <property type="entry name" value="B12-binding_domain_containing"/>
    <property type="match status" value="1"/>
</dbReference>
<dbReference type="PANTHER" id="PTHR43409:SF16">
    <property type="entry name" value="SLR0320 PROTEIN"/>
    <property type="match status" value="1"/>
</dbReference>
<evidence type="ECO:0000256" key="2">
    <source>
        <dbReference type="ARBA" id="ARBA00022691"/>
    </source>
</evidence>
<dbReference type="Pfam" id="PF02310">
    <property type="entry name" value="B12-binding"/>
    <property type="match status" value="1"/>
</dbReference>
<evidence type="ECO:0000259" key="6">
    <source>
        <dbReference type="PROSITE" id="PS51332"/>
    </source>
</evidence>
<keyword evidence="4" id="KW-0408">Iron</keyword>
<dbReference type="CDD" id="cd02068">
    <property type="entry name" value="radical_SAM_B12_BD"/>
    <property type="match status" value="1"/>
</dbReference>
<dbReference type="InterPro" id="IPR025288">
    <property type="entry name" value="DUF4080"/>
</dbReference>
<keyword evidence="2" id="KW-0949">S-adenosyl-L-methionine</keyword>
<dbReference type="GO" id="GO:0005829">
    <property type="term" value="C:cytosol"/>
    <property type="evidence" value="ECO:0007669"/>
    <property type="project" value="TreeGrafter"/>
</dbReference>
<feature type="domain" description="B12-binding" evidence="6">
    <location>
        <begin position="1"/>
        <end position="134"/>
    </location>
</feature>
<evidence type="ECO:0000256" key="4">
    <source>
        <dbReference type="ARBA" id="ARBA00023004"/>
    </source>
</evidence>
<organism evidence="8 9">
    <name type="scientific">Candidatus Eubacterium avistercoris</name>
    <dbReference type="NCBI Taxonomy" id="2838567"/>
    <lineage>
        <taxon>Bacteria</taxon>
        <taxon>Bacillati</taxon>
        <taxon>Bacillota</taxon>
        <taxon>Clostridia</taxon>
        <taxon>Eubacteriales</taxon>
        <taxon>Eubacteriaceae</taxon>
        <taxon>Eubacterium</taxon>
    </lineage>
</organism>
<dbReference type="InterPro" id="IPR007197">
    <property type="entry name" value="rSAM"/>
</dbReference>
<dbReference type="Proteomes" id="UP000824024">
    <property type="component" value="Unassembled WGS sequence"/>
</dbReference>
<comment type="caution">
    <text evidence="8">The sequence shown here is derived from an EMBL/GenBank/DDBJ whole genome shotgun (WGS) entry which is preliminary data.</text>
</comment>
<evidence type="ECO:0000313" key="9">
    <source>
        <dbReference type="Proteomes" id="UP000824024"/>
    </source>
</evidence>
<feature type="domain" description="Radical SAM core" evidence="7">
    <location>
        <begin position="172"/>
        <end position="406"/>
    </location>
</feature>
<dbReference type="EMBL" id="DXCH01000330">
    <property type="protein sequence ID" value="HIZ08709.1"/>
    <property type="molecule type" value="Genomic_DNA"/>
</dbReference>
<reference evidence="8" key="1">
    <citation type="journal article" date="2021" name="PeerJ">
        <title>Extensive microbial diversity within the chicken gut microbiome revealed by metagenomics and culture.</title>
        <authorList>
            <person name="Gilroy R."/>
            <person name="Ravi A."/>
            <person name="Getino M."/>
            <person name="Pursley I."/>
            <person name="Horton D.L."/>
            <person name="Alikhan N.F."/>
            <person name="Baker D."/>
            <person name="Gharbi K."/>
            <person name="Hall N."/>
            <person name="Watson M."/>
            <person name="Adriaenssens E.M."/>
            <person name="Foster-Nyarko E."/>
            <person name="Jarju S."/>
            <person name="Secka A."/>
            <person name="Antonio M."/>
            <person name="Oren A."/>
            <person name="Chaudhuri R.R."/>
            <person name="La Ragione R."/>
            <person name="Hildebrand F."/>
            <person name="Pallen M.J."/>
        </authorList>
    </citation>
    <scope>NUCLEOTIDE SEQUENCE</scope>
    <source>
        <strain evidence="8">CHK192-9172</strain>
    </source>
</reference>
<dbReference type="InterPro" id="IPR051198">
    <property type="entry name" value="BchE-like"/>
</dbReference>
<dbReference type="InterPro" id="IPR036724">
    <property type="entry name" value="Cobalamin-bd_sf"/>
</dbReference>
<dbReference type="Pfam" id="PF04055">
    <property type="entry name" value="Radical_SAM"/>
    <property type="match status" value="1"/>
</dbReference>
<dbReference type="GO" id="GO:0046872">
    <property type="term" value="F:metal ion binding"/>
    <property type="evidence" value="ECO:0007669"/>
    <property type="project" value="UniProtKB-KW"/>
</dbReference>
<dbReference type="Pfam" id="PF13311">
    <property type="entry name" value="DUF4080"/>
    <property type="match status" value="1"/>
</dbReference>
<protein>
    <submittedName>
        <fullName evidence="8">B12-binding domain-containing radical SAM protein</fullName>
    </submittedName>
</protein>
<dbReference type="InterPro" id="IPR023404">
    <property type="entry name" value="rSAM_horseshoe"/>
</dbReference>
<evidence type="ECO:0000256" key="1">
    <source>
        <dbReference type="ARBA" id="ARBA00001966"/>
    </source>
</evidence>
<dbReference type="SUPFAM" id="SSF52242">
    <property type="entry name" value="Cobalamin (vitamin B12)-binding domain"/>
    <property type="match status" value="1"/>
</dbReference>
<evidence type="ECO:0000256" key="3">
    <source>
        <dbReference type="ARBA" id="ARBA00022723"/>
    </source>
</evidence>
<reference evidence="8" key="2">
    <citation type="submission" date="2021-04" db="EMBL/GenBank/DDBJ databases">
        <authorList>
            <person name="Gilroy R."/>
        </authorList>
    </citation>
    <scope>NUCLEOTIDE SEQUENCE</scope>
    <source>
        <strain evidence="8">CHK192-9172</strain>
    </source>
</reference>
<dbReference type="SMART" id="SM00729">
    <property type="entry name" value="Elp3"/>
    <property type="match status" value="1"/>
</dbReference>
<dbReference type="InterPro" id="IPR034466">
    <property type="entry name" value="Methyltransferase_Class_B"/>
</dbReference>
<dbReference type="Gene3D" id="3.80.30.20">
    <property type="entry name" value="tm_1862 like domain"/>
    <property type="match status" value="1"/>
</dbReference>
<dbReference type="SUPFAM" id="SSF102114">
    <property type="entry name" value="Radical SAM enzymes"/>
    <property type="match status" value="1"/>
</dbReference>
<dbReference type="GO" id="GO:0051539">
    <property type="term" value="F:4 iron, 4 sulfur cluster binding"/>
    <property type="evidence" value="ECO:0007669"/>
    <property type="project" value="UniProtKB-KW"/>
</dbReference>
<dbReference type="Gene3D" id="3.40.50.280">
    <property type="entry name" value="Cobalamin-binding domain"/>
    <property type="match status" value="1"/>
</dbReference>
<dbReference type="GO" id="GO:0031419">
    <property type="term" value="F:cobalamin binding"/>
    <property type="evidence" value="ECO:0007669"/>
    <property type="project" value="InterPro"/>
</dbReference>
<sequence>MKIVLTAINAKYIHSNPAVYSLRAYAGQYGYDADVAEFTINQRPEHILRELYRKKPDVLCFSCYIWNIEYVKELAAELKKLLPDVEIWAGGPEVSFETVKFMEENPAFRGVMIGEGEETFLELIGYYTEGRLQIKEIKGVTYRGRKGEICTGSSRACIDMDRIPFYYEDLSGLEHKIIYYESSRGCPYSCSYCLSSVDKKLRFKSLEKVFRELGILLDKKVPQIKFVDRTFNCRREHASAIWRYITEHDNGVTNFHFEISADLLTEEDLELMRLMRPGLIQLEIGVQTVYEPTIREIRRTMDLPRLKERVERIHKGGNIHQHLDLIAGLPFEDYETFQRSFNEIYALRPQQLQLGFLKVLKGSYMYEQAGNYGLVSQTRPPYEVYATKWLTYDNILDLKLTEEMVEVYYNSSQYRMSLGVLETCFATPYEMFWRLGNFYQEKECMDRKFSRMGRCLMLLEFAGKNCPECMADLEQGLLFDLYARENMKSRPAWAEDLSSFKAAQMSYLREKKKDKKYCHFERFDKEFLEKYGDRVLQEIQREGGEQEKVWLLFDYEKRDPLTYDAHCHPVDLERYRKTEKREDYDEKNKRNP</sequence>
<evidence type="ECO:0000313" key="8">
    <source>
        <dbReference type="EMBL" id="HIZ08709.1"/>
    </source>
</evidence>
<dbReference type="InterPro" id="IPR006158">
    <property type="entry name" value="Cobalamin-bd"/>
</dbReference>
<dbReference type="PROSITE" id="PS51918">
    <property type="entry name" value="RADICAL_SAM"/>
    <property type="match status" value="1"/>
</dbReference>
<dbReference type="InterPro" id="IPR058240">
    <property type="entry name" value="rSAM_sf"/>
</dbReference>
<name>A0A9D2IGS6_9FIRM</name>
<gene>
    <name evidence="8" type="ORF">IAA08_12335</name>
</gene>
<evidence type="ECO:0000256" key="5">
    <source>
        <dbReference type="ARBA" id="ARBA00023014"/>
    </source>
</evidence>
<dbReference type="SFLD" id="SFLDG01123">
    <property type="entry name" value="methyltransferase_(Class_B)"/>
    <property type="match status" value="1"/>
</dbReference>
<proteinExistence type="predicted"/>
<accession>A0A9D2IGS6</accession>